<evidence type="ECO:0000313" key="1">
    <source>
        <dbReference type="EMBL" id="CAB4748647.1"/>
    </source>
</evidence>
<sequence length="161" mass="17381">MGVIIQLRVINRSALAACAPPTSRPAIGWEGTNCEIGSDEFLMWTIGSFFTLPTSIKVEFGFNAYSASMTRGIADVGSARITSSGVGADAWPLRAFAKEAASASLSTSSTSTPRAVRPRAIEVPINPDPTMRTCVSITERYLGAETARHVDRYVRLRRQGR</sequence>
<proteinExistence type="predicted"/>
<gene>
    <name evidence="1" type="ORF">UFOPK2816_00718</name>
</gene>
<reference evidence="1" key="1">
    <citation type="submission" date="2020-05" db="EMBL/GenBank/DDBJ databases">
        <authorList>
            <person name="Chiriac C."/>
            <person name="Salcher M."/>
            <person name="Ghai R."/>
            <person name="Kavagutti S V."/>
        </authorList>
    </citation>
    <scope>NUCLEOTIDE SEQUENCE</scope>
</reference>
<protein>
    <submittedName>
        <fullName evidence="1">Unannotated protein</fullName>
    </submittedName>
</protein>
<dbReference type="EMBL" id="CAEZZB010000084">
    <property type="protein sequence ID" value="CAB4748647.1"/>
    <property type="molecule type" value="Genomic_DNA"/>
</dbReference>
<accession>A0A6J6TPZ1</accession>
<organism evidence="1">
    <name type="scientific">freshwater metagenome</name>
    <dbReference type="NCBI Taxonomy" id="449393"/>
    <lineage>
        <taxon>unclassified sequences</taxon>
        <taxon>metagenomes</taxon>
        <taxon>ecological metagenomes</taxon>
    </lineage>
</organism>
<dbReference type="AlphaFoldDB" id="A0A6J6TPZ1"/>
<name>A0A6J6TPZ1_9ZZZZ</name>